<dbReference type="RefSeq" id="WP_207249361.1">
    <property type="nucleotide sequence ID" value="NZ_JAFMPM010000005.1"/>
</dbReference>
<reference evidence="6 8" key="1">
    <citation type="submission" date="2021-03" db="EMBL/GenBank/DDBJ databases">
        <title>Draft genome and methylome analysis of Thiotrix fructosivoruns ATCC 49748.</title>
        <authorList>
            <person name="Fomenkov A."/>
            <person name="Grabovich M.Y."/>
            <person name="Roberts R.J."/>
        </authorList>
    </citation>
    <scope>NUCLEOTIDE SEQUENCE [LARGE SCALE GENOMIC DNA]</scope>
    <source>
        <strain evidence="6 8">ATCC 49748</strain>
        <plasmid evidence="6">pTfr446</plasmid>
    </source>
</reference>
<feature type="domain" description="HipA N-terminal subdomain 1" evidence="5">
    <location>
        <begin position="13"/>
        <end position="112"/>
    </location>
</feature>
<dbReference type="EMBL" id="CP072748">
    <property type="protein sequence ID" value="QTX10495.1"/>
    <property type="molecule type" value="Genomic_DNA"/>
</dbReference>
<dbReference type="InterPro" id="IPR052028">
    <property type="entry name" value="HipA_Ser/Thr_kinase"/>
</dbReference>
<evidence type="ECO:0000256" key="1">
    <source>
        <dbReference type="ARBA" id="ARBA00010164"/>
    </source>
</evidence>
<keyword evidence="3" id="KW-0418">Kinase</keyword>
<dbReference type="PANTHER" id="PTHR37419:SF1">
    <property type="entry name" value="SERINE_THREONINE-PROTEIN KINASE TOXIN HIPA"/>
    <property type="match status" value="1"/>
</dbReference>
<dbReference type="Gene3D" id="1.10.1070.20">
    <property type="match status" value="1"/>
</dbReference>
<name>A0A8B0SHW6_9GAMM</name>
<protein>
    <submittedName>
        <fullName evidence="7">Type II toxin-antitoxin system HipA family toxin</fullName>
    </submittedName>
</protein>
<evidence type="ECO:0000259" key="4">
    <source>
        <dbReference type="Pfam" id="PF07804"/>
    </source>
</evidence>
<dbReference type="PANTHER" id="PTHR37419">
    <property type="entry name" value="SERINE/THREONINE-PROTEIN KINASE TOXIN HIPA"/>
    <property type="match status" value="1"/>
</dbReference>
<evidence type="ECO:0000313" key="6">
    <source>
        <dbReference type="EMBL" id="MBO0611852.1"/>
    </source>
</evidence>
<evidence type="ECO:0000256" key="3">
    <source>
        <dbReference type="ARBA" id="ARBA00022777"/>
    </source>
</evidence>
<dbReference type="InterPro" id="IPR017508">
    <property type="entry name" value="HipA_N1"/>
</dbReference>
<reference evidence="7" key="2">
    <citation type="submission" date="2021-04" db="EMBL/GenBank/DDBJ databases">
        <title>Complete Genome and methylome analysis of Thiothrix fructosivorans ATCC 49748.</title>
        <authorList>
            <person name="Fomenkov A."/>
            <person name="Sun L."/>
            <person name="Vincze T."/>
            <person name="Grabovich M.Y."/>
            <person name="Roberts R.J."/>
        </authorList>
    </citation>
    <scope>NUCLEOTIDE SEQUENCE</scope>
    <source>
        <strain evidence="7">ATCC 49748</strain>
    </source>
</reference>
<geneLocation type="plasmid" evidence="6">
    <name>pTfr446</name>
</geneLocation>
<dbReference type="GO" id="GO:0004674">
    <property type="term" value="F:protein serine/threonine kinase activity"/>
    <property type="evidence" value="ECO:0007669"/>
    <property type="project" value="TreeGrafter"/>
</dbReference>
<proteinExistence type="inferred from homology"/>
<dbReference type="EMBL" id="JAFMPM010000005">
    <property type="protein sequence ID" value="MBO0611852.1"/>
    <property type="molecule type" value="Genomic_DNA"/>
</dbReference>
<keyword evidence="6" id="KW-0614">Plasmid</keyword>
<dbReference type="Pfam" id="PF13657">
    <property type="entry name" value="Couple_hipA"/>
    <property type="match status" value="1"/>
</dbReference>
<dbReference type="AlphaFoldDB" id="A0A8B0SHW6"/>
<dbReference type="NCBIfam" id="TIGR03071">
    <property type="entry name" value="couple_hipA"/>
    <property type="match status" value="1"/>
</dbReference>
<dbReference type="Pfam" id="PF07804">
    <property type="entry name" value="HipA_C"/>
    <property type="match status" value="1"/>
</dbReference>
<dbReference type="InterPro" id="IPR012893">
    <property type="entry name" value="HipA-like_C"/>
</dbReference>
<evidence type="ECO:0000259" key="5">
    <source>
        <dbReference type="Pfam" id="PF13657"/>
    </source>
</evidence>
<organism evidence="7">
    <name type="scientific">Thiothrix fructosivorans</name>
    <dbReference type="NCBI Taxonomy" id="111770"/>
    <lineage>
        <taxon>Bacteria</taxon>
        <taxon>Pseudomonadati</taxon>
        <taxon>Pseudomonadota</taxon>
        <taxon>Gammaproteobacteria</taxon>
        <taxon>Thiotrichales</taxon>
        <taxon>Thiotrichaceae</taxon>
        <taxon>Thiothrix</taxon>
    </lineage>
</organism>
<sequence length="417" mass="46980">MTTKTQASVLALHLHGCHLAYLTGFAGGRNIITFTPDYLNATQRPTFTLPQLGNPKLFSKPWTTQLRLHPVLSNLLPEGALREWVARNLKIHPDNEFPLLAWLGNDLPGALIATPVDPLQVPDWVLAGHSQAAPLLVPINHDGQRFSLAGVQMKFSGRHKDGRYHISQAGELGNWIIKTPSTLYPGVPTNEYTCMTLAQLAGVEIPDIRLLSLADLEGLPNIQLPAETHAYAIRRFDREAGNGRIHTEDFAQILQKYPHEKYHSSNYEVLGRILQQFSADGTADLQQLARRLLVNILLGNGDAHLKNWTVIYPDQINPQLAPAYDILYTQAYITGETQAALNMGDSKDWYKLEWQHFQRWAKKVGISWALIETSLHDTLERARTLWPAALLKLPMLDAHKTALHAHWQRLNPVWQIH</sequence>
<evidence type="ECO:0000313" key="8">
    <source>
        <dbReference type="Proteomes" id="UP000664466"/>
    </source>
</evidence>
<dbReference type="Proteomes" id="UP000664466">
    <property type="component" value="Unassembled WGS sequence"/>
</dbReference>
<keyword evidence="8" id="KW-1185">Reference proteome</keyword>
<keyword evidence="2" id="KW-0808">Transferase</keyword>
<evidence type="ECO:0000313" key="7">
    <source>
        <dbReference type="EMBL" id="QTX10495.1"/>
    </source>
</evidence>
<feature type="domain" description="HipA-like C-terminal" evidence="4">
    <location>
        <begin position="146"/>
        <end position="386"/>
    </location>
</feature>
<comment type="similarity">
    <text evidence="1">Belongs to the HipA Ser/Thr kinase family.</text>
</comment>
<gene>
    <name evidence="7" type="ORF">J1836_018295</name>
    <name evidence="6" type="ORF">J1836_02770</name>
</gene>
<evidence type="ECO:0000256" key="2">
    <source>
        <dbReference type="ARBA" id="ARBA00022679"/>
    </source>
</evidence>
<dbReference type="GO" id="GO:0005829">
    <property type="term" value="C:cytosol"/>
    <property type="evidence" value="ECO:0007669"/>
    <property type="project" value="TreeGrafter"/>
</dbReference>
<accession>A0A8B0SHW6</accession>